<reference evidence="2" key="1">
    <citation type="submission" date="2019-02" db="EMBL/GenBank/DDBJ databases">
        <authorList>
            <person name="Gruber-Vodicka R. H."/>
            <person name="Seah K. B. B."/>
        </authorList>
    </citation>
    <scope>NUCLEOTIDE SEQUENCE</scope>
    <source>
        <strain evidence="2">BECK_DK47</strain>
    </source>
</reference>
<dbReference type="AlphaFoldDB" id="A0A450TNT3"/>
<dbReference type="PROSITE" id="PS51257">
    <property type="entry name" value="PROKAR_LIPOPROTEIN"/>
    <property type="match status" value="1"/>
</dbReference>
<feature type="chain" id="PRO_5019088593" evidence="1">
    <location>
        <begin position="25"/>
        <end position="167"/>
    </location>
</feature>
<protein>
    <submittedName>
        <fullName evidence="2">Uncharacterized protein</fullName>
    </submittedName>
</protein>
<organism evidence="2">
    <name type="scientific">Candidatus Kentrum sp. DK</name>
    <dbReference type="NCBI Taxonomy" id="2126562"/>
    <lineage>
        <taxon>Bacteria</taxon>
        <taxon>Pseudomonadati</taxon>
        <taxon>Pseudomonadota</taxon>
        <taxon>Gammaproteobacteria</taxon>
        <taxon>Candidatus Kentrum</taxon>
    </lineage>
</organism>
<keyword evidence="1" id="KW-0732">Signal</keyword>
<accession>A0A450TNT3</accession>
<dbReference type="EMBL" id="CAADEX010000245">
    <property type="protein sequence ID" value="VFJ69472.1"/>
    <property type="molecule type" value="Genomic_DNA"/>
</dbReference>
<evidence type="ECO:0000256" key="1">
    <source>
        <dbReference type="SAM" id="SignalP"/>
    </source>
</evidence>
<name>A0A450TNT3_9GAMM</name>
<sequence>MFGIRLPIKIFLLLAVFFASACHASEREEVEAFADEVKALISSGDHTGFGKLPVYPGEIVSRDAISYLFGNADDPGLAIFSKGKDIITEIYGPYAREDADGHPVYSIVYYDPGSIAKDKDGHFDPDQIQQHWGTGFVETVVVVVGNRVLFHRTPFYYGSHAPWAGDY</sequence>
<gene>
    <name evidence="2" type="ORF">BECKDK2373B_GA0170837_12453</name>
</gene>
<proteinExistence type="predicted"/>
<feature type="signal peptide" evidence="1">
    <location>
        <begin position="1"/>
        <end position="24"/>
    </location>
</feature>
<evidence type="ECO:0000313" key="2">
    <source>
        <dbReference type="EMBL" id="VFJ69472.1"/>
    </source>
</evidence>